<dbReference type="OrthoDB" id="3263055at2759"/>
<name>A0A409YIT6_9AGAR</name>
<organism evidence="1 2">
    <name type="scientific">Gymnopilus dilepis</name>
    <dbReference type="NCBI Taxonomy" id="231916"/>
    <lineage>
        <taxon>Eukaryota</taxon>
        <taxon>Fungi</taxon>
        <taxon>Dikarya</taxon>
        <taxon>Basidiomycota</taxon>
        <taxon>Agaricomycotina</taxon>
        <taxon>Agaricomycetes</taxon>
        <taxon>Agaricomycetidae</taxon>
        <taxon>Agaricales</taxon>
        <taxon>Agaricineae</taxon>
        <taxon>Hymenogastraceae</taxon>
        <taxon>Gymnopilus</taxon>
    </lineage>
</organism>
<accession>A0A409YIT6</accession>
<dbReference type="EMBL" id="NHYE01000802">
    <property type="protein sequence ID" value="PPR02912.1"/>
    <property type="molecule type" value="Genomic_DNA"/>
</dbReference>
<dbReference type="AlphaFoldDB" id="A0A409YIT6"/>
<evidence type="ECO:0000313" key="2">
    <source>
        <dbReference type="Proteomes" id="UP000284706"/>
    </source>
</evidence>
<comment type="caution">
    <text evidence="1">The sequence shown here is derived from an EMBL/GenBank/DDBJ whole genome shotgun (WGS) entry which is preliminary data.</text>
</comment>
<reference evidence="1 2" key="1">
    <citation type="journal article" date="2018" name="Evol. Lett.">
        <title>Horizontal gene cluster transfer increased hallucinogenic mushroom diversity.</title>
        <authorList>
            <person name="Reynolds H.T."/>
            <person name="Vijayakumar V."/>
            <person name="Gluck-Thaler E."/>
            <person name="Korotkin H.B."/>
            <person name="Matheny P.B."/>
            <person name="Slot J.C."/>
        </authorList>
    </citation>
    <scope>NUCLEOTIDE SEQUENCE [LARGE SCALE GENOMIC DNA]</scope>
    <source>
        <strain evidence="1 2">SRW20</strain>
    </source>
</reference>
<dbReference type="Proteomes" id="UP000284706">
    <property type="component" value="Unassembled WGS sequence"/>
</dbReference>
<keyword evidence="2" id="KW-1185">Reference proteome</keyword>
<dbReference type="STRING" id="231916.A0A409YIT6"/>
<sequence>MLSYKLLVSAVWGFETIHQALITHTIYYYLITNYNNPNALDHLVWYGEVHRSILLEVLFNVSAMSINWS</sequence>
<proteinExistence type="predicted"/>
<protein>
    <submittedName>
        <fullName evidence="1">Uncharacterized protein</fullName>
    </submittedName>
</protein>
<dbReference type="InParanoid" id="A0A409YIT6"/>
<evidence type="ECO:0000313" key="1">
    <source>
        <dbReference type="EMBL" id="PPR02912.1"/>
    </source>
</evidence>
<gene>
    <name evidence="1" type="ORF">CVT26_009771</name>
</gene>